<dbReference type="PANTHER" id="PTHR12526:SF510">
    <property type="entry name" value="D-INOSITOL 3-PHOSPHATE GLYCOSYLTRANSFERASE"/>
    <property type="match status" value="1"/>
</dbReference>
<gene>
    <name evidence="4" type="ordered locus">Oter_0290</name>
</gene>
<dbReference type="CAZy" id="GT4">
    <property type="family name" value="Glycosyltransferase Family 4"/>
</dbReference>
<reference evidence="4 5" key="1">
    <citation type="journal article" date="2011" name="J. Bacteriol.">
        <title>Genome sequence of the verrucomicrobium Opitutus terrae PB90-1, an abundant inhabitant of rice paddy soil ecosystems.</title>
        <authorList>
            <person name="van Passel M.W."/>
            <person name="Kant R."/>
            <person name="Palva A."/>
            <person name="Copeland A."/>
            <person name="Lucas S."/>
            <person name="Lapidus A."/>
            <person name="Glavina del Rio T."/>
            <person name="Pitluck S."/>
            <person name="Goltsman E."/>
            <person name="Clum A."/>
            <person name="Sun H."/>
            <person name="Schmutz J."/>
            <person name="Larimer F.W."/>
            <person name="Land M.L."/>
            <person name="Hauser L."/>
            <person name="Kyrpides N."/>
            <person name="Mikhailova N."/>
            <person name="Richardson P.P."/>
            <person name="Janssen P.H."/>
            <person name="de Vos W.M."/>
            <person name="Smidt H."/>
        </authorList>
    </citation>
    <scope>NUCLEOTIDE SEQUENCE [LARGE SCALE GENOMIC DNA]</scope>
    <source>
        <strain evidence="5">DSM 11246 / JCM 15787 / PB90-1</strain>
    </source>
</reference>
<dbReference type="KEGG" id="ote:Oter_0290"/>
<dbReference type="SUPFAM" id="SSF53756">
    <property type="entry name" value="UDP-Glycosyltransferase/glycogen phosphorylase"/>
    <property type="match status" value="1"/>
</dbReference>
<dbReference type="EMBL" id="CP001032">
    <property type="protein sequence ID" value="ACB73580.1"/>
    <property type="molecule type" value="Genomic_DNA"/>
</dbReference>
<dbReference type="GO" id="GO:0016757">
    <property type="term" value="F:glycosyltransferase activity"/>
    <property type="evidence" value="ECO:0007669"/>
    <property type="project" value="UniProtKB-KW"/>
</dbReference>
<accession>B1ZQA0</accession>
<evidence type="ECO:0000256" key="1">
    <source>
        <dbReference type="ARBA" id="ARBA00022676"/>
    </source>
</evidence>
<evidence type="ECO:0000256" key="2">
    <source>
        <dbReference type="ARBA" id="ARBA00022679"/>
    </source>
</evidence>
<keyword evidence="1" id="KW-0328">Glycosyltransferase</keyword>
<dbReference type="eggNOG" id="COG0438">
    <property type="taxonomic scope" value="Bacteria"/>
</dbReference>
<name>B1ZQA0_OPITP</name>
<dbReference type="AlphaFoldDB" id="B1ZQA0"/>
<evidence type="ECO:0000259" key="3">
    <source>
        <dbReference type="Pfam" id="PF13439"/>
    </source>
</evidence>
<dbReference type="InterPro" id="IPR028098">
    <property type="entry name" value="Glyco_trans_4-like_N"/>
</dbReference>
<feature type="domain" description="Glycosyltransferase subfamily 4-like N-terminal" evidence="3">
    <location>
        <begin position="11"/>
        <end position="158"/>
    </location>
</feature>
<organism evidence="4 5">
    <name type="scientific">Opitutus terrae (strain DSM 11246 / JCM 15787 / PB90-1)</name>
    <dbReference type="NCBI Taxonomy" id="452637"/>
    <lineage>
        <taxon>Bacteria</taxon>
        <taxon>Pseudomonadati</taxon>
        <taxon>Verrucomicrobiota</taxon>
        <taxon>Opitutia</taxon>
        <taxon>Opitutales</taxon>
        <taxon>Opitutaceae</taxon>
        <taxon>Opitutus</taxon>
    </lineage>
</organism>
<keyword evidence="5" id="KW-1185">Reference proteome</keyword>
<sequence>MLHCVSHLALGGAERIALTIITALRAEIDFGLYAVRGLGDGTVGESLRDEVAQLGIPLYLGAPVPMRFGGMITGAVGLAAAARRFAPEVIHLHTEIPEASYAALAAVRPSLARVPLVRTIHNSVYWEFWRPLGRWSDRRMSRSLCAAVSADALKAVRRLRAESGAAPFSAEPLVIYSAVAPGPAKTVQAALASDELRIIFGGRFEPEKGADLLPQILREAIVPAGRRCRLWIFGSGTHAPQLRALAAASPAGWAVEVHPPVADFRARLVEADIAIVPSRFEGLGLVAIEAALAGVPLVVTDAPGLREAVPPEHPWRASPGDPGGFATALSDALAHPERWPAAVRAAQRFAAERFSMAAMRDSYRALYRQSLEQPRTS</sequence>
<dbReference type="STRING" id="452637.Oter_0290"/>
<dbReference type="Pfam" id="PF13692">
    <property type="entry name" value="Glyco_trans_1_4"/>
    <property type="match status" value="1"/>
</dbReference>
<evidence type="ECO:0000313" key="4">
    <source>
        <dbReference type="EMBL" id="ACB73580.1"/>
    </source>
</evidence>
<protein>
    <submittedName>
        <fullName evidence="4">Glycosyl transferase group 1</fullName>
    </submittedName>
</protein>
<dbReference type="Gene3D" id="3.40.50.2000">
    <property type="entry name" value="Glycogen Phosphorylase B"/>
    <property type="match status" value="2"/>
</dbReference>
<proteinExistence type="predicted"/>
<dbReference type="PANTHER" id="PTHR12526">
    <property type="entry name" value="GLYCOSYLTRANSFERASE"/>
    <property type="match status" value="1"/>
</dbReference>
<dbReference type="HOGENOM" id="CLU_009583_15_0_0"/>
<dbReference type="Pfam" id="PF13439">
    <property type="entry name" value="Glyco_transf_4"/>
    <property type="match status" value="1"/>
</dbReference>
<evidence type="ECO:0000313" key="5">
    <source>
        <dbReference type="Proteomes" id="UP000007013"/>
    </source>
</evidence>
<keyword evidence="2 4" id="KW-0808">Transferase</keyword>
<dbReference type="CDD" id="cd03801">
    <property type="entry name" value="GT4_PimA-like"/>
    <property type="match status" value="1"/>
</dbReference>
<dbReference type="Proteomes" id="UP000007013">
    <property type="component" value="Chromosome"/>
</dbReference>